<dbReference type="Gene3D" id="1.10.10.10">
    <property type="entry name" value="Winged helix-like DNA-binding domain superfamily/Winged helix DNA-binding domain"/>
    <property type="match status" value="1"/>
</dbReference>
<proteinExistence type="inferred from homology"/>
<keyword evidence="14" id="KW-0413">Isomerase</keyword>
<dbReference type="GO" id="GO:0009378">
    <property type="term" value="F:four-way junction helicase activity"/>
    <property type="evidence" value="ECO:0007669"/>
    <property type="project" value="TreeGrafter"/>
</dbReference>
<evidence type="ECO:0000256" key="6">
    <source>
        <dbReference type="ARBA" id="ARBA00022763"/>
    </source>
</evidence>
<dbReference type="Gene3D" id="3.40.50.300">
    <property type="entry name" value="P-loop containing nucleotide triphosphate hydrolases"/>
    <property type="match status" value="2"/>
</dbReference>
<evidence type="ECO:0000256" key="8">
    <source>
        <dbReference type="ARBA" id="ARBA00022806"/>
    </source>
</evidence>
<keyword evidence="6" id="KW-0227">DNA damage</keyword>
<dbReference type="GO" id="GO:0005524">
    <property type="term" value="F:ATP binding"/>
    <property type="evidence" value="ECO:0007669"/>
    <property type="project" value="UniProtKB-KW"/>
</dbReference>
<dbReference type="STRING" id="1231341.Abor_012_015"/>
<dbReference type="FunFam" id="3.40.50.300:FF:000296">
    <property type="entry name" value="ATP-dependent DNA helicase RecQ"/>
    <property type="match status" value="1"/>
</dbReference>
<dbReference type="PROSITE" id="PS50967">
    <property type="entry name" value="HRDC"/>
    <property type="match status" value="1"/>
</dbReference>
<gene>
    <name evidence="22" type="ORF">Abor_012_015</name>
</gene>
<dbReference type="EC" id="5.6.2.4" evidence="16"/>
<keyword evidence="12" id="KW-0233">DNA recombination</keyword>
<protein>
    <recommendedName>
        <fullName evidence="16">DNA helicase RecQ</fullName>
        <ecNumber evidence="16">5.6.2.4</ecNumber>
    </recommendedName>
</protein>
<dbReference type="SUPFAM" id="SSF47819">
    <property type="entry name" value="HRDC-like"/>
    <property type="match status" value="1"/>
</dbReference>
<dbReference type="GO" id="GO:0003677">
    <property type="term" value="F:DNA binding"/>
    <property type="evidence" value="ECO:0007669"/>
    <property type="project" value="UniProtKB-KW"/>
</dbReference>
<dbReference type="SMART" id="SM00490">
    <property type="entry name" value="HELICc"/>
    <property type="match status" value="1"/>
</dbReference>
<dbReference type="SMART" id="SM00341">
    <property type="entry name" value="HRDC"/>
    <property type="match status" value="1"/>
</dbReference>
<evidence type="ECO:0000256" key="9">
    <source>
        <dbReference type="ARBA" id="ARBA00022833"/>
    </source>
</evidence>
<dbReference type="PROSITE" id="PS51194">
    <property type="entry name" value="HELICASE_CTER"/>
    <property type="match status" value="1"/>
</dbReference>
<evidence type="ECO:0000256" key="3">
    <source>
        <dbReference type="ARBA" id="ARBA00005446"/>
    </source>
</evidence>
<dbReference type="AlphaFoldDB" id="A0A0D6NJV0"/>
<dbReference type="InterPro" id="IPR001763">
    <property type="entry name" value="Rhodanese-like_dom"/>
</dbReference>
<dbReference type="NCBIfam" id="TIGR01389">
    <property type="entry name" value="recQ"/>
    <property type="match status" value="1"/>
</dbReference>
<dbReference type="GO" id="GO:0046872">
    <property type="term" value="F:metal ion binding"/>
    <property type="evidence" value="ECO:0007669"/>
    <property type="project" value="UniProtKB-KW"/>
</dbReference>
<accession>A0A0D6NJV0</accession>
<dbReference type="PROSITE" id="PS51192">
    <property type="entry name" value="HELICASE_ATP_BIND_1"/>
    <property type="match status" value="1"/>
</dbReference>
<dbReference type="PANTHER" id="PTHR13710:SF105">
    <property type="entry name" value="ATP-DEPENDENT DNA HELICASE Q1"/>
    <property type="match status" value="1"/>
</dbReference>
<evidence type="ECO:0000256" key="5">
    <source>
        <dbReference type="ARBA" id="ARBA00022741"/>
    </source>
</evidence>
<dbReference type="NCBIfam" id="TIGR00614">
    <property type="entry name" value="recQ_fam"/>
    <property type="match status" value="1"/>
</dbReference>
<dbReference type="InterPro" id="IPR010997">
    <property type="entry name" value="HRDC-like_sf"/>
</dbReference>
<feature type="compositionally biased region" description="Polar residues" evidence="17">
    <location>
        <begin position="1"/>
        <end position="17"/>
    </location>
</feature>
<dbReference type="GO" id="GO:0005737">
    <property type="term" value="C:cytoplasm"/>
    <property type="evidence" value="ECO:0007669"/>
    <property type="project" value="TreeGrafter"/>
</dbReference>
<keyword evidence="13" id="KW-0234">DNA repair</keyword>
<keyword evidence="23" id="KW-1185">Reference proteome</keyword>
<dbReference type="InterPro" id="IPR036390">
    <property type="entry name" value="WH_DNA-bd_sf"/>
</dbReference>
<evidence type="ECO:0000313" key="22">
    <source>
        <dbReference type="EMBL" id="GAN65676.1"/>
    </source>
</evidence>
<evidence type="ECO:0000256" key="16">
    <source>
        <dbReference type="NCBIfam" id="TIGR01389"/>
    </source>
</evidence>
<dbReference type="InterPro" id="IPR036388">
    <property type="entry name" value="WH-like_DNA-bd_sf"/>
</dbReference>
<dbReference type="InterPro" id="IPR027417">
    <property type="entry name" value="P-loop_NTPase"/>
</dbReference>
<feature type="domain" description="Rhodanese" evidence="18">
    <location>
        <begin position="242"/>
        <end position="292"/>
    </location>
</feature>
<reference evidence="22 23" key="1">
    <citation type="submission" date="2012-11" db="EMBL/GenBank/DDBJ databases">
        <title>Whole genome sequence of Acetobacter orientalis 21F-2.</title>
        <authorList>
            <person name="Azuma Y."/>
            <person name="Higashiura N."/>
            <person name="Hirakawa H."/>
            <person name="Matsushita K."/>
        </authorList>
    </citation>
    <scope>NUCLEOTIDE SEQUENCE [LARGE SCALE GENOMIC DNA]</scope>
    <source>
        <strain evidence="22 23">21F-2</strain>
    </source>
</reference>
<keyword evidence="9" id="KW-0862">Zinc</keyword>
<evidence type="ECO:0000256" key="7">
    <source>
        <dbReference type="ARBA" id="ARBA00022801"/>
    </source>
</evidence>
<comment type="similarity">
    <text evidence="3">Belongs to the helicase family. RecQ subfamily.</text>
</comment>
<dbReference type="SMART" id="SM00956">
    <property type="entry name" value="RQC"/>
    <property type="match status" value="1"/>
</dbReference>
<keyword evidence="11" id="KW-0238">DNA-binding</keyword>
<accession>A0A6N3SWQ9</accession>
<comment type="cofactor">
    <cofactor evidence="2">
        <name>Zn(2+)</name>
        <dbReference type="ChEBI" id="CHEBI:29105"/>
    </cofactor>
</comment>
<evidence type="ECO:0000256" key="15">
    <source>
        <dbReference type="ARBA" id="ARBA00034617"/>
    </source>
</evidence>
<sequence length="626" mass="68414">MSTPLGSTVQNPATHTQAGLKRDRFVGTSAQEVLHSVFGYPDFRSLQTQAVEHVMHGQDVLVLMPTGGGKSICYQIPALCRAGMGLVISPLIALMDDQVASLRQVGINAAALHSELDADEASAVQADITSGRLDILYVSPERLLSPATLERLARQKLSLIAIDEAHCISAWGHEFRPEYRALAALPQHFPGVPRIALTATADQRTRDDILAALGMPHAAVLVSSFHRPNLSVTALPKGSETAQLLAALEKHRNEACIVYCGSRARTERIAAALRTKGYAALAYHAGLSALEKRAALLRFRSGEPLIIVATIAFGMGIDRPDVRAVIHLDMPASPEAYYQQIGRAGRDGLPSDTLLLYGGDDMARARHWLEMSTAPDTEKRIMRSRLEAMIAFTETTSCRTTALLHCFGETLPEPCGHCDNCLHPVLTFDGTQAARKFLSTVYRTGQRYGVLHIINVLRGKQTEAVDRNNHEKLSVWGIGKDKTELFWRSVSRQLIARGALKTEGQYSGLVLHPDVARPILRGEETVHLRADTTAELEKAISNRNAASPTSLDPEKQPLFEALRQWRLSEAREQETPPYTIFHDSTLRDIATQEPHSLDELGQIKGVGQSKLSRYGEAVLAVLAAGA</sequence>
<keyword evidence="10" id="KW-0067">ATP-binding</keyword>
<dbReference type="Pfam" id="PF16124">
    <property type="entry name" value="RecQ_Zn_bind"/>
    <property type="match status" value="1"/>
</dbReference>
<dbReference type="InterPro" id="IPR006293">
    <property type="entry name" value="DNA_helicase_ATP-dep_RecQ_bac"/>
</dbReference>
<keyword evidence="5" id="KW-0547">Nucleotide-binding</keyword>
<dbReference type="GO" id="GO:0016787">
    <property type="term" value="F:hydrolase activity"/>
    <property type="evidence" value="ECO:0007669"/>
    <property type="project" value="UniProtKB-KW"/>
</dbReference>
<comment type="cofactor">
    <cofactor evidence="1">
        <name>Mg(2+)</name>
        <dbReference type="ChEBI" id="CHEBI:18420"/>
    </cofactor>
</comment>
<dbReference type="Pfam" id="PF00270">
    <property type="entry name" value="DEAD"/>
    <property type="match status" value="1"/>
</dbReference>
<dbReference type="Pfam" id="PF00271">
    <property type="entry name" value="Helicase_C"/>
    <property type="match status" value="1"/>
</dbReference>
<evidence type="ECO:0000256" key="10">
    <source>
        <dbReference type="ARBA" id="ARBA00022840"/>
    </source>
</evidence>
<feature type="domain" description="HRDC" evidence="19">
    <location>
        <begin position="552"/>
        <end position="626"/>
    </location>
</feature>
<evidence type="ECO:0000256" key="13">
    <source>
        <dbReference type="ARBA" id="ARBA00023204"/>
    </source>
</evidence>
<dbReference type="InterPro" id="IPR032284">
    <property type="entry name" value="RecQ_Zn-bd"/>
</dbReference>
<comment type="caution">
    <text evidence="22">The sequence shown here is derived from an EMBL/GenBank/DDBJ whole genome shotgun (WGS) entry which is preliminary data.</text>
</comment>
<dbReference type="InterPro" id="IPR044876">
    <property type="entry name" value="HRDC_dom_sf"/>
</dbReference>
<dbReference type="GO" id="GO:0030894">
    <property type="term" value="C:replisome"/>
    <property type="evidence" value="ECO:0007669"/>
    <property type="project" value="TreeGrafter"/>
</dbReference>
<keyword evidence="8 22" id="KW-0347">Helicase</keyword>
<keyword evidence="4" id="KW-0479">Metal-binding</keyword>
<dbReference type="SUPFAM" id="SSF52540">
    <property type="entry name" value="P-loop containing nucleoside triphosphate hydrolases"/>
    <property type="match status" value="1"/>
</dbReference>
<dbReference type="PANTHER" id="PTHR13710">
    <property type="entry name" value="DNA HELICASE RECQ FAMILY MEMBER"/>
    <property type="match status" value="1"/>
</dbReference>
<dbReference type="InterPro" id="IPR014001">
    <property type="entry name" value="Helicase_ATP-bd"/>
</dbReference>
<feature type="domain" description="Helicase C-terminal" evidence="21">
    <location>
        <begin position="240"/>
        <end position="390"/>
    </location>
</feature>
<evidence type="ECO:0000259" key="19">
    <source>
        <dbReference type="PROSITE" id="PS50967"/>
    </source>
</evidence>
<dbReference type="Gene3D" id="1.10.150.80">
    <property type="entry name" value="HRDC domain"/>
    <property type="match status" value="1"/>
</dbReference>
<evidence type="ECO:0000256" key="12">
    <source>
        <dbReference type="ARBA" id="ARBA00023172"/>
    </source>
</evidence>
<dbReference type="EMBL" id="BAMX01000012">
    <property type="protein sequence ID" value="GAN65676.1"/>
    <property type="molecule type" value="Genomic_DNA"/>
</dbReference>
<dbReference type="InterPro" id="IPR018982">
    <property type="entry name" value="RQC_domain"/>
</dbReference>
<evidence type="ECO:0000256" key="2">
    <source>
        <dbReference type="ARBA" id="ARBA00001947"/>
    </source>
</evidence>
<dbReference type="Proteomes" id="UP000032670">
    <property type="component" value="Unassembled WGS sequence"/>
</dbReference>
<comment type="catalytic activity">
    <reaction evidence="15">
        <text>Couples ATP hydrolysis with the unwinding of duplex DNA by translocating in the 3'-5' direction.</text>
        <dbReference type="EC" id="5.6.2.4"/>
    </reaction>
</comment>
<name>A0A0D6NJV0_9PROT</name>
<evidence type="ECO:0000259" key="21">
    <source>
        <dbReference type="PROSITE" id="PS51194"/>
    </source>
</evidence>
<keyword evidence="7" id="KW-0378">Hydrolase</keyword>
<dbReference type="InterPro" id="IPR001650">
    <property type="entry name" value="Helicase_C-like"/>
</dbReference>
<evidence type="ECO:0000256" key="4">
    <source>
        <dbReference type="ARBA" id="ARBA00022723"/>
    </source>
</evidence>
<dbReference type="SUPFAM" id="SSF46785">
    <property type="entry name" value="Winged helix' DNA-binding domain"/>
    <property type="match status" value="1"/>
</dbReference>
<dbReference type="GO" id="GO:0006260">
    <property type="term" value="P:DNA replication"/>
    <property type="evidence" value="ECO:0007669"/>
    <property type="project" value="InterPro"/>
</dbReference>
<dbReference type="Pfam" id="PF00570">
    <property type="entry name" value="HRDC"/>
    <property type="match status" value="1"/>
</dbReference>
<evidence type="ECO:0000256" key="17">
    <source>
        <dbReference type="SAM" id="MobiDB-lite"/>
    </source>
</evidence>
<dbReference type="CDD" id="cd17920">
    <property type="entry name" value="DEXHc_RecQ"/>
    <property type="match status" value="1"/>
</dbReference>
<evidence type="ECO:0000256" key="11">
    <source>
        <dbReference type="ARBA" id="ARBA00023125"/>
    </source>
</evidence>
<evidence type="ECO:0000256" key="1">
    <source>
        <dbReference type="ARBA" id="ARBA00001946"/>
    </source>
</evidence>
<dbReference type="GO" id="GO:0043138">
    <property type="term" value="F:3'-5' DNA helicase activity"/>
    <property type="evidence" value="ECO:0007669"/>
    <property type="project" value="UniProtKB-EC"/>
</dbReference>
<dbReference type="RefSeq" id="WP_084594382.1">
    <property type="nucleotide sequence ID" value="NZ_BAMX01000012.1"/>
</dbReference>
<dbReference type="GeneID" id="76203824"/>
<evidence type="ECO:0000259" key="18">
    <source>
        <dbReference type="PROSITE" id="PS50206"/>
    </source>
</evidence>
<dbReference type="Pfam" id="PF09382">
    <property type="entry name" value="RQC"/>
    <property type="match status" value="1"/>
</dbReference>
<dbReference type="PROSITE" id="PS50206">
    <property type="entry name" value="RHODANESE_3"/>
    <property type="match status" value="1"/>
</dbReference>
<evidence type="ECO:0000313" key="23">
    <source>
        <dbReference type="Proteomes" id="UP000032670"/>
    </source>
</evidence>
<dbReference type="InterPro" id="IPR004589">
    <property type="entry name" value="DNA_helicase_ATP-dep_RecQ"/>
</dbReference>
<evidence type="ECO:0000259" key="20">
    <source>
        <dbReference type="PROSITE" id="PS51192"/>
    </source>
</evidence>
<evidence type="ECO:0000256" key="14">
    <source>
        <dbReference type="ARBA" id="ARBA00023235"/>
    </source>
</evidence>
<dbReference type="InterPro" id="IPR011545">
    <property type="entry name" value="DEAD/DEAH_box_helicase_dom"/>
</dbReference>
<dbReference type="GO" id="GO:0009432">
    <property type="term" value="P:SOS response"/>
    <property type="evidence" value="ECO:0007669"/>
    <property type="project" value="UniProtKB-UniRule"/>
</dbReference>
<dbReference type="InterPro" id="IPR002121">
    <property type="entry name" value="HRDC_dom"/>
</dbReference>
<dbReference type="SMART" id="SM00487">
    <property type="entry name" value="DEXDc"/>
    <property type="match status" value="1"/>
</dbReference>
<dbReference type="GO" id="GO:0043590">
    <property type="term" value="C:bacterial nucleoid"/>
    <property type="evidence" value="ECO:0007669"/>
    <property type="project" value="TreeGrafter"/>
</dbReference>
<feature type="region of interest" description="Disordered" evidence="17">
    <location>
        <begin position="1"/>
        <end position="21"/>
    </location>
</feature>
<feature type="domain" description="Helicase ATP-binding" evidence="20">
    <location>
        <begin position="51"/>
        <end position="219"/>
    </location>
</feature>
<dbReference type="GO" id="GO:0006281">
    <property type="term" value="P:DNA repair"/>
    <property type="evidence" value="ECO:0007669"/>
    <property type="project" value="UniProtKB-KW"/>
</dbReference>
<dbReference type="GO" id="GO:0006310">
    <property type="term" value="P:DNA recombination"/>
    <property type="evidence" value="ECO:0007669"/>
    <property type="project" value="UniProtKB-UniRule"/>
</dbReference>
<organism evidence="22 23">
    <name type="scientific">Acetobacter orientalis</name>
    <dbReference type="NCBI Taxonomy" id="146474"/>
    <lineage>
        <taxon>Bacteria</taxon>
        <taxon>Pseudomonadati</taxon>
        <taxon>Pseudomonadota</taxon>
        <taxon>Alphaproteobacteria</taxon>
        <taxon>Acetobacterales</taxon>
        <taxon>Acetobacteraceae</taxon>
        <taxon>Acetobacter</taxon>
    </lineage>
</organism>